<comment type="similarity">
    <text evidence="1 2">Belongs to the enoyl-CoA hydratase/isomerase family.</text>
</comment>
<evidence type="ECO:0000313" key="3">
    <source>
        <dbReference type="EMBL" id="GAD50122.1"/>
    </source>
</evidence>
<reference evidence="3 4" key="1">
    <citation type="submission" date="2013-09" db="EMBL/GenBank/DDBJ databases">
        <title>Whole genome shotgun sequence of Novosphingobium tardaugens NBRC 16725.</title>
        <authorList>
            <person name="Isaki S."/>
            <person name="Hosoyama A."/>
            <person name="Tsuchikane K."/>
            <person name="Katsumata H."/>
            <person name="Ando Y."/>
            <person name="Yamazaki S."/>
            <person name="Fujita N."/>
        </authorList>
    </citation>
    <scope>NUCLEOTIDE SEQUENCE [LARGE SCALE GENOMIC DNA]</scope>
    <source>
        <strain evidence="3 4">NBRC 16725</strain>
    </source>
</reference>
<dbReference type="RefSeq" id="WP_021690940.1">
    <property type="nucleotide sequence ID" value="NZ_BASZ01000007.1"/>
</dbReference>
<sequence length="256" mass="27006">MSGLIVERHGAVCQLTIDRPHARNALDAATSQALDQAITEAEADTTIGAIVLTGTGDRAFCSGMDLKEAERIGAGHGLIPGRGFGGITERKRTKPLIAAVNGTAVAGGLEIVLACDMVFAADHALMGLSEVKRGLFAFAGGIQRLALQVPRATALALIMTGEPLPARRFYELGLVTEIVTSDQLLDRTLSVTQAMLENSWQAIRNGRDLYEMATGMDIAQALAVGNVWGRATLNHADSREGIAAFAQNRPASFPQG</sequence>
<dbReference type="PANTHER" id="PTHR43802:SF1">
    <property type="entry name" value="IP11341P-RELATED"/>
    <property type="match status" value="1"/>
</dbReference>
<evidence type="ECO:0000313" key="4">
    <source>
        <dbReference type="Proteomes" id="UP000016568"/>
    </source>
</evidence>
<organism evidence="3 4">
    <name type="scientific">Caenibius tardaugens NBRC 16725</name>
    <dbReference type="NCBI Taxonomy" id="1219035"/>
    <lineage>
        <taxon>Bacteria</taxon>
        <taxon>Pseudomonadati</taxon>
        <taxon>Pseudomonadota</taxon>
        <taxon>Alphaproteobacteria</taxon>
        <taxon>Sphingomonadales</taxon>
        <taxon>Erythrobacteraceae</taxon>
        <taxon>Caenibius</taxon>
    </lineage>
</organism>
<dbReference type="InterPro" id="IPR018376">
    <property type="entry name" value="Enoyl-CoA_hyd/isom_CS"/>
</dbReference>
<dbReference type="Pfam" id="PF00378">
    <property type="entry name" value="ECH_1"/>
    <property type="match status" value="1"/>
</dbReference>
<dbReference type="InterPro" id="IPR001753">
    <property type="entry name" value="Enoyl-CoA_hydra/iso"/>
</dbReference>
<gene>
    <name evidence="3" type="ORF">NT2_07_01220</name>
</gene>
<proteinExistence type="inferred from homology"/>
<dbReference type="KEGG" id="ntd:EGO55_06155"/>
<dbReference type="Proteomes" id="UP000016568">
    <property type="component" value="Unassembled WGS sequence"/>
</dbReference>
<dbReference type="PROSITE" id="PS00166">
    <property type="entry name" value="ENOYL_COA_HYDRATASE"/>
    <property type="match status" value="1"/>
</dbReference>
<dbReference type="PANTHER" id="PTHR43802">
    <property type="entry name" value="ENOYL-COA HYDRATASE"/>
    <property type="match status" value="1"/>
</dbReference>
<dbReference type="OrthoDB" id="7225138at2"/>
<keyword evidence="4" id="KW-1185">Reference proteome</keyword>
<comment type="caution">
    <text evidence="3">The sequence shown here is derived from an EMBL/GenBank/DDBJ whole genome shotgun (WGS) entry which is preliminary data.</text>
</comment>
<evidence type="ECO:0000256" key="1">
    <source>
        <dbReference type="ARBA" id="ARBA00005254"/>
    </source>
</evidence>
<evidence type="ECO:0000256" key="2">
    <source>
        <dbReference type="RuleBase" id="RU003707"/>
    </source>
</evidence>
<dbReference type="AlphaFoldDB" id="U2YNH3"/>
<name>U2YNH3_9SPHN</name>
<accession>U2YNH3</accession>
<dbReference type="SUPFAM" id="SSF52096">
    <property type="entry name" value="ClpP/crotonase"/>
    <property type="match status" value="1"/>
</dbReference>
<protein>
    <submittedName>
        <fullName evidence="3">Putative enoyl-CoA hydratase</fullName>
    </submittedName>
</protein>
<dbReference type="EMBL" id="BASZ01000007">
    <property type="protein sequence ID" value="GAD50122.1"/>
    <property type="molecule type" value="Genomic_DNA"/>
</dbReference>
<dbReference type="GO" id="GO:0003824">
    <property type="term" value="F:catalytic activity"/>
    <property type="evidence" value="ECO:0007669"/>
    <property type="project" value="InterPro"/>
</dbReference>
<dbReference type="InterPro" id="IPR029045">
    <property type="entry name" value="ClpP/crotonase-like_dom_sf"/>
</dbReference>
<dbReference type="Gene3D" id="3.90.226.10">
    <property type="entry name" value="2-enoyl-CoA Hydratase, Chain A, domain 1"/>
    <property type="match status" value="1"/>
</dbReference>
<dbReference type="CDD" id="cd06558">
    <property type="entry name" value="crotonase-like"/>
    <property type="match status" value="1"/>
</dbReference>
<dbReference type="eggNOG" id="COG1024">
    <property type="taxonomic scope" value="Bacteria"/>
</dbReference>